<dbReference type="InterPro" id="IPR012334">
    <property type="entry name" value="Pectin_lyas_fold"/>
</dbReference>
<evidence type="ECO:0000313" key="3">
    <source>
        <dbReference type="EMBL" id="KPK72749.1"/>
    </source>
</evidence>
<sequence>MKFAQTCSFVFTVLLLFVSVSAVHGATYTVLQNIIDDSNPGSLRWAINMANANPGPDTIAFNITTGPGPLYTIYPDSQLPLLFDPSGVLIDGFTQPGSSAGANPPSTAVLTVEVNGARAGLSHGFWIVSPMNTIQGLVVDSFEQDGIRIQATPDPGTFINIVYCCFIGTDPTGLMDWGNGWNQMSFWAGVNIICTPEPPGFAFDNIVDRCLISGNWSEGVSISNCPPGDVYMNAVLDCYIGVDIVGMADLGNDHDGVYIGEAAHDNIIDGNVISGNDYSGVGIVGYQPQGLYTNNNIVFNNLIGLASDGVTPMLNLRNGVSIGQYGPGGNYGYACGNIVDSNTIAHNGRNGVMIWEDQSNTINADNNMIRRNSIYSNALLGIDLGDNGVTPNDGGDPDTGPNEEINFPVITSALYVSPQTTISGTVDIDTDPTQAFVEVFQAMSDPSGYGEGMGFLGSTNPDAAGNWSLSVTGLIAGDTVTATTTDMLRNTSEFGLNVAVVSSVEEERVRAPLRYALTQNSPNPFSDVTKIRFSIMQTTYIDLIVYDVSGRCVKVLATGLYSAGTYTVYWDGFDENNQPVPSGVYFYGLATDEFTSTRTLIKAR</sequence>
<dbReference type="NCBIfam" id="TIGR04183">
    <property type="entry name" value="Por_Secre_tail"/>
    <property type="match status" value="1"/>
</dbReference>
<dbReference type="Gene3D" id="2.60.40.4070">
    <property type="match status" value="1"/>
</dbReference>
<dbReference type="SMART" id="SM00710">
    <property type="entry name" value="PbH1"/>
    <property type="match status" value="5"/>
</dbReference>
<feature type="domain" description="FlgD/Vpr Ig-like" evidence="2">
    <location>
        <begin position="542"/>
        <end position="585"/>
    </location>
</feature>
<keyword evidence="1" id="KW-0732">Signal</keyword>
<gene>
    <name evidence="3" type="ORF">AMJ87_03805</name>
</gene>
<dbReference type="InterPro" id="IPR013783">
    <property type="entry name" value="Ig-like_fold"/>
</dbReference>
<evidence type="ECO:0000313" key="4">
    <source>
        <dbReference type="Proteomes" id="UP000051096"/>
    </source>
</evidence>
<dbReference type="InterPro" id="IPR025965">
    <property type="entry name" value="FlgD/Vpr_Ig-like"/>
</dbReference>
<dbReference type="InterPro" id="IPR011050">
    <property type="entry name" value="Pectin_lyase_fold/virulence"/>
</dbReference>
<dbReference type="Gene3D" id="2.160.20.10">
    <property type="entry name" value="Single-stranded right-handed beta-helix, Pectin lyase-like"/>
    <property type="match status" value="1"/>
</dbReference>
<organism evidence="3 4">
    <name type="scientific">candidate division WOR_3 bacterium SM23_60</name>
    <dbReference type="NCBI Taxonomy" id="1703780"/>
    <lineage>
        <taxon>Bacteria</taxon>
        <taxon>Bacteria division WOR-3</taxon>
    </lineage>
</organism>
<dbReference type="EMBL" id="LJUO01000023">
    <property type="protein sequence ID" value="KPK72749.1"/>
    <property type="molecule type" value="Genomic_DNA"/>
</dbReference>
<name>A0A0S8GLM7_UNCW3</name>
<reference evidence="3 4" key="1">
    <citation type="journal article" date="2015" name="Microbiome">
        <title>Genomic resolution of linkages in carbon, nitrogen, and sulfur cycling among widespread estuary sediment bacteria.</title>
        <authorList>
            <person name="Baker B.J."/>
            <person name="Lazar C.S."/>
            <person name="Teske A.P."/>
            <person name="Dick G.J."/>
        </authorList>
    </citation>
    <scope>NUCLEOTIDE SEQUENCE [LARGE SCALE GENOMIC DNA]</scope>
    <source>
        <strain evidence="3">SM23_60</strain>
    </source>
</reference>
<proteinExistence type="predicted"/>
<dbReference type="Proteomes" id="UP000051096">
    <property type="component" value="Unassembled WGS sequence"/>
</dbReference>
<protein>
    <recommendedName>
        <fullName evidence="2">FlgD/Vpr Ig-like domain-containing protein</fullName>
    </recommendedName>
</protein>
<feature type="chain" id="PRO_5006646996" description="FlgD/Vpr Ig-like domain-containing protein" evidence="1">
    <location>
        <begin position="23"/>
        <end position="604"/>
    </location>
</feature>
<feature type="signal peptide" evidence="1">
    <location>
        <begin position="1"/>
        <end position="22"/>
    </location>
</feature>
<dbReference type="Pfam" id="PF13860">
    <property type="entry name" value="FlgD_ig"/>
    <property type="match status" value="1"/>
</dbReference>
<dbReference type="InterPro" id="IPR026444">
    <property type="entry name" value="Secre_tail"/>
</dbReference>
<evidence type="ECO:0000259" key="2">
    <source>
        <dbReference type="Pfam" id="PF13860"/>
    </source>
</evidence>
<dbReference type="Gene3D" id="2.60.40.10">
    <property type="entry name" value="Immunoglobulins"/>
    <property type="match status" value="1"/>
</dbReference>
<comment type="caution">
    <text evidence="3">The sequence shown here is derived from an EMBL/GenBank/DDBJ whole genome shotgun (WGS) entry which is preliminary data.</text>
</comment>
<dbReference type="SUPFAM" id="SSF51126">
    <property type="entry name" value="Pectin lyase-like"/>
    <property type="match status" value="1"/>
</dbReference>
<evidence type="ECO:0000256" key="1">
    <source>
        <dbReference type="SAM" id="SignalP"/>
    </source>
</evidence>
<dbReference type="AlphaFoldDB" id="A0A0S8GLM7"/>
<accession>A0A0S8GLM7</accession>
<dbReference type="InterPro" id="IPR006626">
    <property type="entry name" value="PbH1"/>
</dbReference>